<keyword evidence="1" id="KW-0175">Coiled coil</keyword>
<feature type="compositionally biased region" description="Gly residues" evidence="2">
    <location>
        <begin position="229"/>
        <end position="238"/>
    </location>
</feature>
<comment type="caution">
    <text evidence="4">The sequence shown here is derived from an EMBL/GenBank/DDBJ whole genome shotgun (WGS) entry which is preliminary data.</text>
</comment>
<proteinExistence type="predicted"/>
<organism evidence="4 5">
    <name type="scientific">Plutella xylostella</name>
    <name type="common">Diamondback moth</name>
    <name type="synonym">Plutella maculipennis</name>
    <dbReference type="NCBI Taxonomy" id="51655"/>
    <lineage>
        <taxon>Eukaryota</taxon>
        <taxon>Metazoa</taxon>
        <taxon>Ecdysozoa</taxon>
        <taxon>Arthropoda</taxon>
        <taxon>Hexapoda</taxon>
        <taxon>Insecta</taxon>
        <taxon>Pterygota</taxon>
        <taxon>Neoptera</taxon>
        <taxon>Endopterygota</taxon>
        <taxon>Lepidoptera</taxon>
        <taxon>Glossata</taxon>
        <taxon>Ditrysia</taxon>
        <taxon>Yponomeutoidea</taxon>
        <taxon>Plutellidae</taxon>
        <taxon>Plutella</taxon>
    </lineage>
</organism>
<protein>
    <recommendedName>
        <fullName evidence="3">FP protein C-terminal domain-containing protein</fullName>
    </recommendedName>
</protein>
<dbReference type="InterPro" id="IPR057251">
    <property type="entry name" value="FP_C"/>
</dbReference>
<dbReference type="Proteomes" id="UP000823941">
    <property type="component" value="Chromosome 24"/>
</dbReference>
<feature type="domain" description="FP protein C-terminal" evidence="3">
    <location>
        <begin position="289"/>
        <end position="332"/>
    </location>
</feature>
<dbReference type="CDD" id="cd00029">
    <property type="entry name" value="C1"/>
    <property type="match status" value="1"/>
</dbReference>
<dbReference type="Pfam" id="PF25298">
    <property type="entry name" value="Baculo_FP_2nd"/>
    <property type="match status" value="1"/>
</dbReference>
<dbReference type="SUPFAM" id="SSF57903">
    <property type="entry name" value="FYVE/PHD zinc finger"/>
    <property type="match status" value="1"/>
</dbReference>
<evidence type="ECO:0000313" key="4">
    <source>
        <dbReference type="EMBL" id="KAG7298351.1"/>
    </source>
</evidence>
<evidence type="ECO:0000256" key="1">
    <source>
        <dbReference type="SAM" id="Coils"/>
    </source>
</evidence>
<dbReference type="InterPro" id="IPR011011">
    <property type="entry name" value="Znf_FYVE_PHD"/>
</dbReference>
<name>A0ABQ7PZM8_PLUXY</name>
<gene>
    <name evidence="4" type="ORF">JYU34_017958</name>
</gene>
<feature type="coiled-coil region" evidence="1">
    <location>
        <begin position="102"/>
        <end position="129"/>
    </location>
</feature>
<feature type="region of interest" description="Disordered" evidence="2">
    <location>
        <begin position="221"/>
        <end position="240"/>
    </location>
</feature>
<sequence length="403" mass="44633">MTKCGGCKKYIARADIAKCAKCTKCGTVYHPFCLKGGEEGTPNWVCPGCASGNQPPAPITDAPVAEGMDSLELPEPVVSDGRHNSTANDTTEEFKVELGLEIRLFREELSAVREEIRLFRAEVKDLKSSFSATEERLSTLDSRVDVLEKRVMEGTGSRLESVIAELRLELNEKDQELLGNDVEVSNLPEENGENATHMIMAVATKLGVTLRESDIVSAERVGARRRAPGEGGDAGAGAAGRPRPLVVRFTRRAVKDELTAAARVRRGATSADLSQSSAPRPFYVNERLTKYNRQLYYQTREVGRRLSWRFLWTKKGRIYARQGQDTPRHWIRMTGKSKSLLVGLFNAGSLGTGHDELIATVLRYDVDIMAINETWLREGEIDRAPVIPGYKLRHTPRPPAAKP</sequence>
<keyword evidence="5" id="KW-1185">Reference proteome</keyword>
<accession>A0ABQ7PZM8</accession>
<evidence type="ECO:0000259" key="3">
    <source>
        <dbReference type="Pfam" id="PF25298"/>
    </source>
</evidence>
<reference evidence="4 5" key="1">
    <citation type="submission" date="2021-06" db="EMBL/GenBank/DDBJ databases">
        <title>A haploid diamondback moth (Plutella xylostella L.) genome assembly resolves 31 chromosomes and identifies a diamide resistance mutation.</title>
        <authorList>
            <person name="Ward C.M."/>
            <person name="Perry K.D."/>
            <person name="Baker G."/>
            <person name="Powis K."/>
            <person name="Heckel D.G."/>
            <person name="Baxter S.W."/>
        </authorList>
    </citation>
    <scope>NUCLEOTIDE SEQUENCE [LARGE SCALE GENOMIC DNA]</scope>
    <source>
        <strain evidence="4 5">LV</strain>
        <tissue evidence="4">Single pupa</tissue>
    </source>
</reference>
<evidence type="ECO:0000313" key="5">
    <source>
        <dbReference type="Proteomes" id="UP000823941"/>
    </source>
</evidence>
<evidence type="ECO:0000256" key="2">
    <source>
        <dbReference type="SAM" id="MobiDB-lite"/>
    </source>
</evidence>
<dbReference type="EMBL" id="JAHIBW010000024">
    <property type="protein sequence ID" value="KAG7298351.1"/>
    <property type="molecule type" value="Genomic_DNA"/>
</dbReference>